<keyword evidence="3" id="KW-1185">Reference proteome</keyword>
<dbReference type="AlphaFoldDB" id="A0A563EXA6"/>
<accession>A0A563EXA6</accession>
<evidence type="ECO:0000313" key="3">
    <source>
        <dbReference type="Proteomes" id="UP000316639"/>
    </source>
</evidence>
<dbReference type="Proteomes" id="UP000316639">
    <property type="component" value="Unassembled WGS sequence"/>
</dbReference>
<evidence type="ECO:0008006" key="4">
    <source>
        <dbReference type="Google" id="ProtNLM"/>
    </source>
</evidence>
<evidence type="ECO:0000313" key="2">
    <source>
        <dbReference type="EMBL" id="TWP51764.1"/>
    </source>
</evidence>
<evidence type="ECO:0000256" key="1">
    <source>
        <dbReference type="SAM" id="MobiDB-lite"/>
    </source>
</evidence>
<protein>
    <recommendedName>
        <fullName evidence="4">SnoaL-like domain-containing protein</fullName>
    </recommendedName>
</protein>
<name>A0A563EXA6_9PSEU</name>
<gene>
    <name evidence="2" type="ORF">FKR81_12935</name>
</gene>
<dbReference type="OrthoDB" id="4260882at2"/>
<sequence>MDNEQRMIDWCRMWNEDPSLAHELMTGSCVQWSNRVESLDAVVGPDQQERFVTDYRARHVNVFTSPEGPSCSSGQPRTASPLVGSTC</sequence>
<organism evidence="2 3">
    <name type="scientific">Lentzea tibetensis</name>
    <dbReference type="NCBI Taxonomy" id="2591470"/>
    <lineage>
        <taxon>Bacteria</taxon>
        <taxon>Bacillati</taxon>
        <taxon>Actinomycetota</taxon>
        <taxon>Actinomycetes</taxon>
        <taxon>Pseudonocardiales</taxon>
        <taxon>Pseudonocardiaceae</taxon>
        <taxon>Lentzea</taxon>
    </lineage>
</organism>
<feature type="region of interest" description="Disordered" evidence="1">
    <location>
        <begin position="65"/>
        <end position="87"/>
    </location>
</feature>
<dbReference type="EMBL" id="VOBR01000007">
    <property type="protein sequence ID" value="TWP51764.1"/>
    <property type="molecule type" value="Genomic_DNA"/>
</dbReference>
<dbReference type="RefSeq" id="WP_146351461.1">
    <property type="nucleotide sequence ID" value="NZ_VOBR01000007.1"/>
</dbReference>
<proteinExistence type="predicted"/>
<comment type="caution">
    <text evidence="2">The sequence shown here is derived from an EMBL/GenBank/DDBJ whole genome shotgun (WGS) entry which is preliminary data.</text>
</comment>
<reference evidence="2 3" key="1">
    <citation type="submission" date="2019-07" db="EMBL/GenBank/DDBJ databases">
        <title>Lentzea xizangensis sp. nov., isolated from Qinghai-Tibetan Plateau Soils.</title>
        <authorList>
            <person name="Huang J."/>
        </authorList>
    </citation>
    <scope>NUCLEOTIDE SEQUENCE [LARGE SCALE GENOMIC DNA]</scope>
    <source>
        <strain evidence="2 3">FXJ1.1311</strain>
    </source>
</reference>
<feature type="compositionally biased region" description="Polar residues" evidence="1">
    <location>
        <begin position="70"/>
        <end position="87"/>
    </location>
</feature>